<proteinExistence type="predicted"/>
<dbReference type="InterPro" id="IPR001466">
    <property type="entry name" value="Beta-lactam-related"/>
</dbReference>
<dbReference type="EMBL" id="AEDD01000008">
    <property type="protein sequence ID" value="EFM10239.1"/>
    <property type="molecule type" value="Genomic_DNA"/>
</dbReference>
<dbReference type="SUPFAM" id="SSF56601">
    <property type="entry name" value="beta-lactamase/transpeptidase-like"/>
    <property type="match status" value="1"/>
</dbReference>
<keyword evidence="3" id="KW-1185">Reference proteome</keyword>
<dbReference type="RefSeq" id="WP_006039186.1">
    <property type="nucleotide sequence ID" value="NZ_AEDD01000008.1"/>
</dbReference>
<name>E0IC09_9BACL</name>
<protein>
    <submittedName>
        <fullName evidence="2">Beta-lactamase</fullName>
    </submittedName>
</protein>
<sequence>MGHVWIKQEKLNHDQLTSWLKKEKIHGCLISQNDELVFRYYKNKKLENKQHKVNSCTKSLTSCLIGIAHDRGLIPDLNASIADYFPTVLQDSDPRKRRITLDHLLTMTAGFDWPEMAEWGGWPLMIHSPNWVKYVLERPLIAEPGEVMNYNSGCSHLLLAILQKISGMSAREFALRHLFAPLDFGDFTWHEDSRGVCIGGFGLHAAIQDMHKFGALYLNKGRWGKKQLVSEQWIARTTVPEKLTYPHFGYYGRHWWVSETSDGDPFYFAMGMGGNYVCVVPSQQLVITIASDTAGDTMKPLELIRELVSK</sequence>
<feature type="domain" description="Beta-lactamase-related" evidence="1">
    <location>
        <begin position="46"/>
        <end position="296"/>
    </location>
</feature>
<dbReference type="InterPro" id="IPR050789">
    <property type="entry name" value="Diverse_Enzym_Activities"/>
</dbReference>
<dbReference type="InterPro" id="IPR012338">
    <property type="entry name" value="Beta-lactam/transpept-like"/>
</dbReference>
<dbReference type="eggNOG" id="COG1680">
    <property type="taxonomic scope" value="Bacteria"/>
</dbReference>
<organism evidence="2 3">
    <name type="scientific">Paenibacillus curdlanolyticus YK9</name>
    <dbReference type="NCBI Taxonomy" id="717606"/>
    <lineage>
        <taxon>Bacteria</taxon>
        <taxon>Bacillati</taxon>
        <taxon>Bacillota</taxon>
        <taxon>Bacilli</taxon>
        <taxon>Bacillales</taxon>
        <taxon>Paenibacillaceae</taxon>
        <taxon>Paenibacillus</taxon>
    </lineage>
</organism>
<accession>E0IC09</accession>
<dbReference type="Gene3D" id="3.40.710.10">
    <property type="entry name" value="DD-peptidase/beta-lactamase superfamily"/>
    <property type="match status" value="1"/>
</dbReference>
<dbReference type="PANTHER" id="PTHR43283">
    <property type="entry name" value="BETA-LACTAMASE-RELATED"/>
    <property type="match status" value="1"/>
</dbReference>
<evidence type="ECO:0000313" key="2">
    <source>
        <dbReference type="EMBL" id="EFM10239.1"/>
    </source>
</evidence>
<dbReference type="PANTHER" id="PTHR43283:SF7">
    <property type="entry name" value="BETA-LACTAMASE-RELATED DOMAIN-CONTAINING PROTEIN"/>
    <property type="match status" value="1"/>
</dbReference>
<reference evidence="2 3" key="1">
    <citation type="submission" date="2010-07" db="EMBL/GenBank/DDBJ databases">
        <title>The draft genome of Paenibacillus curdlanolyticus YK9.</title>
        <authorList>
            <consortium name="US DOE Joint Genome Institute (JGI-PGF)"/>
            <person name="Lucas S."/>
            <person name="Copeland A."/>
            <person name="Lapidus A."/>
            <person name="Cheng J.-F."/>
            <person name="Bruce D."/>
            <person name="Goodwin L."/>
            <person name="Pitluck S."/>
            <person name="Land M.L."/>
            <person name="Hauser L."/>
            <person name="Chang Y.-J."/>
            <person name="Jeffries C."/>
            <person name="Anderson I.J."/>
            <person name="Johnson E."/>
            <person name="Loganathan U."/>
            <person name="Mulhopadhyay B."/>
            <person name="Kyrpides N."/>
            <person name="Woyke T.J."/>
        </authorList>
    </citation>
    <scope>NUCLEOTIDE SEQUENCE [LARGE SCALE GENOMIC DNA]</scope>
    <source>
        <strain evidence="2 3">YK9</strain>
    </source>
</reference>
<gene>
    <name evidence="2" type="ORF">PaecuDRAFT_3198</name>
</gene>
<evidence type="ECO:0000313" key="3">
    <source>
        <dbReference type="Proteomes" id="UP000005387"/>
    </source>
</evidence>
<dbReference type="AlphaFoldDB" id="E0IC09"/>
<dbReference type="STRING" id="717606.PaecuDRAFT_3198"/>
<dbReference type="Proteomes" id="UP000005387">
    <property type="component" value="Unassembled WGS sequence"/>
</dbReference>
<evidence type="ECO:0000259" key="1">
    <source>
        <dbReference type="Pfam" id="PF00144"/>
    </source>
</evidence>
<dbReference type="Pfam" id="PF00144">
    <property type="entry name" value="Beta-lactamase"/>
    <property type="match status" value="1"/>
</dbReference>